<gene>
    <name evidence="1" type="ORF">ACFO5Q_17290</name>
</gene>
<dbReference type="EMBL" id="JBHSCR010000034">
    <property type="protein sequence ID" value="MFC4349608.1"/>
    <property type="molecule type" value="Genomic_DNA"/>
</dbReference>
<accession>A0ABV8UFP5</accession>
<keyword evidence="2" id="KW-1185">Reference proteome</keyword>
<dbReference type="Proteomes" id="UP001595776">
    <property type="component" value="Unassembled WGS sequence"/>
</dbReference>
<protein>
    <submittedName>
        <fullName evidence="1">AroM family protein</fullName>
    </submittedName>
</protein>
<proteinExistence type="predicted"/>
<comment type="caution">
    <text evidence="1">The sequence shown here is derived from an EMBL/GenBank/DDBJ whole genome shotgun (WGS) entry which is preliminary data.</text>
</comment>
<evidence type="ECO:0000313" key="1">
    <source>
        <dbReference type="EMBL" id="MFC4349608.1"/>
    </source>
</evidence>
<reference evidence="2" key="1">
    <citation type="journal article" date="2019" name="Int. J. Syst. Evol. Microbiol.">
        <title>The Global Catalogue of Microorganisms (GCM) 10K type strain sequencing project: providing services to taxonomists for standard genome sequencing and annotation.</title>
        <authorList>
            <consortium name="The Broad Institute Genomics Platform"/>
            <consortium name="The Broad Institute Genome Sequencing Center for Infectious Disease"/>
            <person name="Wu L."/>
            <person name="Ma J."/>
        </authorList>
    </citation>
    <scope>NUCLEOTIDE SEQUENCE [LARGE SCALE GENOMIC DNA]</scope>
    <source>
        <strain evidence="2">CGMCC 1.15304</strain>
    </source>
</reference>
<name>A0ABV8UFP5_9PROT</name>
<dbReference type="RefSeq" id="WP_068147286.1">
    <property type="nucleotide sequence ID" value="NZ_JBHSCR010000034.1"/>
</dbReference>
<organism evidence="1 2">
    <name type="scientific">Kordiimonas lipolytica</name>
    <dbReference type="NCBI Taxonomy" id="1662421"/>
    <lineage>
        <taxon>Bacteria</taxon>
        <taxon>Pseudomonadati</taxon>
        <taxon>Pseudomonadota</taxon>
        <taxon>Alphaproteobacteria</taxon>
        <taxon>Kordiimonadales</taxon>
        <taxon>Kordiimonadaceae</taxon>
        <taxon>Kordiimonas</taxon>
    </lineage>
</organism>
<sequence length="219" mass="23801">MITIWTIGQGTRKDLLLEWQSLLPKHVQVEVRGALDGLVGTDIAAQAPEVGDTPLFTVLANGKHVIVGHQKITKRLHALLKEPTQSKQTINVLACTSDFPVLYKTGLIMPSRVVPGLIRSVTEGKRVGVFVPLLEQVPVCENSWRMAGLNKLNVLPLRPDSDSQAISTAVAEMAKFEPDIIVCDCFSFGSDVKNLIASELNCSVVLPVTLMARIVGELI</sequence>
<dbReference type="InterPro" id="IPR010843">
    <property type="entry name" value="Uncharacterised_AroM"/>
</dbReference>
<dbReference type="Pfam" id="PF07302">
    <property type="entry name" value="AroM"/>
    <property type="match status" value="1"/>
</dbReference>
<evidence type="ECO:0000313" key="2">
    <source>
        <dbReference type="Proteomes" id="UP001595776"/>
    </source>
</evidence>